<evidence type="ECO:0000256" key="1">
    <source>
        <dbReference type="ARBA" id="ARBA00004479"/>
    </source>
</evidence>
<dbReference type="PANTHER" id="PTHR47976">
    <property type="entry name" value="G-TYPE LECTIN S-RECEPTOR-LIKE SERINE/THREONINE-PROTEIN KINASE SD2-5"/>
    <property type="match status" value="1"/>
</dbReference>
<evidence type="ECO:0000256" key="14">
    <source>
        <dbReference type="ARBA" id="ARBA00023170"/>
    </source>
</evidence>
<keyword evidence="3" id="KW-0245">EGF-like domain</keyword>
<evidence type="ECO:0000256" key="10">
    <source>
        <dbReference type="ARBA" id="ARBA00022840"/>
    </source>
</evidence>
<evidence type="ECO:0000256" key="15">
    <source>
        <dbReference type="ARBA" id="ARBA00023180"/>
    </source>
</evidence>
<evidence type="ECO:0000313" key="24">
    <source>
        <dbReference type="Proteomes" id="UP000091857"/>
    </source>
</evidence>
<dbReference type="OrthoDB" id="5857966at2759"/>
<dbReference type="Proteomes" id="UP000091857">
    <property type="component" value="Chromosome 7"/>
</dbReference>
<dbReference type="PROSITE" id="PS00108">
    <property type="entry name" value="PROTEIN_KINASE_ST"/>
    <property type="match status" value="1"/>
</dbReference>
<dbReference type="STRING" id="3983.A0A2C9VIR3"/>
<dbReference type="PROSITE" id="PS50011">
    <property type="entry name" value="PROTEIN_KINASE_DOM"/>
    <property type="match status" value="1"/>
</dbReference>
<evidence type="ECO:0000256" key="7">
    <source>
        <dbReference type="ARBA" id="ARBA00022734"/>
    </source>
</evidence>
<dbReference type="InterPro" id="IPR036426">
    <property type="entry name" value="Bulb-type_lectin_dom_sf"/>
</dbReference>
<dbReference type="InterPro" id="IPR051343">
    <property type="entry name" value="G-type_lectin_kinases/EP1-like"/>
</dbReference>
<keyword evidence="7" id="KW-0430">Lectin</keyword>
<protein>
    <recommendedName>
        <fullName evidence="18">Receptor-like serine/threonine-protein kinase</fullName>
        <ecNumber evidence="18">2.7.11.1</ecNumber>
    </recommendedName>
</protein>
<evidence type="ECO:0000256" key="17">
    <source>
        <dbReference type="ARBA" id="ARBA00048679"/>
    </source>
</evidence>
<gene>
    <name evidence="23" type="ORF">MANES_07G000900v8</name>
</gene>
<dbReference type="GO" id="GO:0030246">
    <property type="term" value="F:carbohydrate binding"/>
    <property type="evidence" value="ECO:0007669"/>
    <property type="project" value="UniProtKB-KW"/>
</dbReference>
<dbReference type="SMART" id="SM00108">
    <property type="entry name" value="B_lectin"/>
    <property type="match status" value="1"/>
</dbReference>
<keyword evidence="4 18" id="KW-0808">Transferase</keyword>
<name>A0A2C9VIR3_MANES</name>
<organism evidence="23 24">
    <name type="scientific">Manihot esculenta</name>
    <name type="common">Cassava</name>
    <name type="synonym">Jatropha manihot</name>
    <dbReference type="NCBI Taxonomy" id="3983"/>
    <lineage>
        <taxon>Eukaryota</taxon>
        <taxon>Viridiplantae</taxon>
        <taxon>Streptophyta</taxon>
        <taxon>Embryophyta</taxon>
        <taxon>Tracheophyta</taxon>
        <taxon>Spermatophyta</taxon>
        <taxon>Magnoliopsida</taxon>
        <taxon>eudicotyledons</taxon>
        <taxon>Gunneridae</taxon>
        <taxon>Pentapetalae</taxon>
        <taxon>rosids</taxon>
        <taxon>fabids</taxon>
        <taxon>Malpighiales</taxon>
        <taxon>Euphorbiaceae</taxon>
        <taxon>Crotonoideae</taxon>
        <taxon>Manihoteae</taxon>
        <taxon>Manihot</taxon>
    </lineage>
</organism>
<dbReference type="GO" id="GO:0004674">
    <property type="term" value="F:protein serine/threonine kinase activity"/>
    <property type="evidence" value="ECO:0007669"/>
    <property type="project" value="UniProtKB-KW"/>
</dbReference>
<dbReference type="InterPro" id="IPR000719">
    <property type="entry name" value="Prot_kinase_dom"/>
</dbReference>
<feature type="binding site" evidence="19">
    <location>
        <position position="543"/>
    </location>
    <ligand>
        <name>ATP</name>
        <dbReference type="ChEBI" id="CHEBI:30616"/>
    </ligand>
</feature>
<dbReference type="Gene3D" id="2.90.10.10">
    <property type="entry name" value="Bulb-type lectin domain"/>
    <property type="match status" value="1"/>
</dbReference>
<comment type="catalytic activity">
    <reaction evidence="16 18">
        <text>L-threonyl-[protein] + ATP = O-phospho-L-threonyl-[protein] + ADP + H(+)</text>
        <dbReference type="Rhea" id="RHEA:46608"/>
        <dbReference type="Rhea" id="RHEA-COMP:11060"/>
        <dbReference type="Rhea" id="RHEA-COMP:11605"/>
        <dbReference type="ChEBI" id="CHEBI:15378"/>
        <dbReference type="ChEBI" id="CHEBI:30013"/>
        <dbReference type="ChEBI" id="CHEBI:30616"/>
        <dbReference type="ChEBI" id="CHEBI:61977"/>
        <dbReference type="ChEBI" id="CHEBI:456216"/>
        <dbReference type="EC" id="2.7.11.1"/>
    </reaction>
</comment>
<evidence type="ECO:0000259" key="22">
    <source>
        <dbReference type="PROSITE" id="PS50927"/>
    </source>
</evidence>
<dbReference type="CDD" id="cd00028">
    <property type="entry name" value="B_lectin"/>
    <property type="match status" value="1"/>
</dbReference>
<feature type="domain" description="Protein kinase" evidence="21">
    <location>
        <begin position="512"/>
        <end position="790"/>
    </location>
</feature>
<dbReference type="Gene3D" id="1.10.510.10">
    <property type="entry name" value="Transferase(Phosphotransferase) domain 1"/>
    <property type="match status" value="1"/>
</dbReference>
<dbReference type="Gene3D" id="2.90.10.30">
    <property type="match status" value="1"/>
</dbReference>
<evidence type="ECO:0000256" key="13">
    <source>
        <dbReference type="ARBA" id="ARBA00023157"/>
    </source>
</evidence>
<dbReference type="SMART" id="SM00220">
    <property type="entry name" value="S_TKc"/>
    <property type="match status" value="1"/>
</dbReference>
<evidence type="ECO:0000256" key="16">
    <source>
        <dbReference type="ARBA" id="ARBA00047899"/>
    </source>
</evidence>
<keyword evidence="11 20" id="KW-1133">Transmembrane helix</keyword>
<dbReference type="GO" id="GO:0004672">
    <property type="term" value="F:protein kinase activity"/>
    <property type="evidence" value="ECO:0000318"/>
    <property type="project" value="GO_Central"/>
</dbReference>
<comment type="subcellular location">
    <subcellularLocation>
        <location evidence="1">Membrane</location>
        <topology evidence="1">Single-pass type I membrane protein</topology>
    </subcellularLocation>
</comment>
<dbReference type="CDD" id="cd14066">
    <property type="entry name" value="STKc_IRAK"/>
    <property type="match status" value="1"/>
</dbReference>
<evidence type="ECO:0000313" key="23">
    <source>
        <dbReference type="EMBL" id="OAY44731.1"/>
    </source>
</evidence>
<evidence type="ECO:0000256" key="4">
    <source>
        <dbReference type="ARBA" id="ARBA00022679"/>
    </source>
</evidence>
<reference evidence="24" key="1">
    <citation type="journal article" date="2016" name="Nat. Biotechnol.">
        <title>Sequencing wild and cultivated cassava and related species reveals extensive interspecific hybridization and genetic diversity.</title>
        <authorList>
            <person name="Bredeson J.V."/>
            <person name="Lyons J.B."/>
            <person name="Prochnik S.E."/>
            <person name="Wu G.A."/>
            <person name="Ha C.M."/>
            <person name="Edsinger-Gonzales E."/>
            <person name="Grimwood J."/>
            <person name="Schmutz J."/>
            <person name="Rabbi I.Y."/>
            <person name="Egesi C."/>
            <person name="Nauluvula P."/>
            <person name="Lebot V."/>
            <person name="Ndunguru J."/>
            <person name="Mkamilo G."/>
            <person name="Bart R.S."/>
            <person name="Setter T.L."/>
            <person name="Gleadow R.M."/>
            <person name="Kulakow P."/>
            <person name="Ferguson M.E."/>
            <person name="Rounsley S."/>
            <person name="Rokhsar D.S."/>
        </authorList>
    </citation>
    <scope>NUCLEOTIDE SEQUENCE [LARGE SCALE GENOMIC DNA]</scope>
    <source>
        <strain evidence="24">cv. AM560-2</strain>
    </source>
</reference>
<evidence type="ECO:0000256" key="3">
    <source>
        <dbReference type="ARBA" id="ARBA00022536"/>
    </source>
</evidence>
<evidence type="ECO:0000256" key="8">
    <source>
        <dbReference type="ARBA" id="ARBA00022741"/>
    </source>
</evidence>
<dbReference type="Gramene" id="Manes.07G000900.1.v8.1">
    <property type="protein sequence ID" value="Manes.07G000900.1.v8.1.CDS.1"/>
    <property type="gene ID" value="Manes.07G000900.v8.1"/>
</dbReference>
<keyword evidence="10 18" id="KW-0067">ATP-binding</keyword>
<dbReference type="GO" id="GO:0016020">
    <property type="term" value="C:membrane"/>
    <property type="evidence" value="ECO:0007669"/>
    <property type="project" value="UniProtKB-SubCell"/>
</dbReference>
<dbReference type="PIRSF" id="PIRSF000641">
    <property type="entry name" value="SRK"/>
    <property type="match status" value="1"/>
</dbReference>
<dbReference type="AlphaFoldDB" id="A0A2C9VIR3"/>
<dbReference type="PANTHER" id="PTHR47976:SF2">
    <property type="entry name" value="RECEPTOR-LIKE SERINE_THREONINE-PROTEIN KINASE"/>
    <property type="match status" value="1"/>
</dbReference>
<dbReference type="PROSITE" id="PS00107">
    <property type="entry name" value="PROTEIN_KINASE_ATP"/>
    <property type="match status" value="1"/>
</dbReference>
<evidence type="ECO:0000256" key="9">
    <source>
        <dbReference type="ARBA" id="ARBA00022777"/>
    </source>
</evidence>
<comment type="caution">
    <text evidence="23">The sequence shown here is derived from an EMBL/GenBank/DDBJ whole genome shotgun (WGS) entry which is preliminary data.</text>
</comment>
<feature type="domain" description="Bulb-type lectin" evidence="22">
    <location>
        <begin position="32"/>
        <end position="152"/>
    </location>
</feature>
<sequence length="794" mass="89871">MASLYLHLLPFFLILHVALSFLFAAIFADTCTVDLLSLSTDQNSSWLSPSGEFTFGFFKLQNENLFLLAIWFTNIPDTVVWSANDDNMAPPGSTVKLTGDGKLALYDPNGESLWERPEIGAQAKPAICGAMSDNGNFMLLDENNEPIWQTFKEPTDTILPGQILEMPSNLTSRRSQDNYSDDRFQLKLQLDGNLVLYYVAYKTEVNSMAYWATMSVKENASSKLVFDEKGYIYVQAGTKRIYNLTTTDVGSPKDFYHMARIDSYGVFTQFHYPKSDVCEKKWSAVQKIPENICNSFNTLLGGGICGYNGYCTEINGETKCLCLDDYSYLNRYSPNDGCRPNFELPSCQPDGWDADSRLVDFREYRNLDWPLSDYEYQSGSVVDLETCKQLCLDDCFCIVAIHNGNDCWKKRYPLSNGRKNTSVNRTALVKVPKMNSELYTKKTCDTKNQSTLVLVISILLGSSVFVNMLLILVISLAIFLYNKKLLNFSSASSASAANVRSYTYKELEEATSGFKQILGRGASGIVYKGVLASDPKRFVAVKKLDKVEQEGEREFKTEVNVIGQTHHKNLVRLLGYCDEGEHRLLIYEYMSNGSLANFLFGITRPDWNQRVQIALGIARGLMYLHEECVVQIIHCDIKPQNILLDEFSTPRISDFGLVKLLLAEQSRVTRTNKRGTIGYFAPEWFRKGSITVKIDVYSYGVVLLELICCKSSVAFGMGDQEEALMDWIYECYCKKKLGELVENDEEARNDMKRLERLVMVAIWCIQEDPSLRPTMKKVTQMLEGVTHVSVPPRP</sequence>
<dbReference type="InterPro" id="IPR011009">
    <property type="entry name" value="Kinase-like_dom_sf"/>
</dbReference>
<keyword evidence="12 20" id="KW-0472">Membrane</keyword>
<dbReference type="InterPro" id="IPR008271">
    <property type="entry name" value="Ser/Thr_kinase_AS"/>
</dbReference>
<dbReference type="EC" id="2.7.11.1" evidence="18"/>
<dbReference type="FunFam" id="1.10.510.10:FF:000237">
    <property type="entry name" value="G-type lectin S-receptor-like serine/threonine-protein kinase"/>
    <property type="match status" value="1"/>
</dbReference>
<feature type="transmembrane region" description="Helical" evidence="20">
    <location>
        <begin position="452"/>
        <end position="481"/>
    </location>
</feature>
<keyword evidence="13" id="KW-1015">Disulfide bond</keyword>
<keyword evidence="6" id="KW-0732">Signal</keyword>
<comment type="similarity">
    <text evidence="18">Belongs to the protein kinase superfamily. Ser/Thr protein kinase family.</text>
</comment>
<dbReference type="GO" id="GO:0005524">
    <property type="term" value="F:ATP binding"/>
    <property type="evidence" value="ECO:0007669"/>
    <property type="project" value="UniProtKB-UniRule"/>
</dbReference>
<evidence type="ECO:0000256" key="20">
    <source>
        <dbReference type="SAM" id="Phobius"/>
    </source>
</evidence>
<keyword evidence="5 20" id="KW-0812">Transmembrane</keyword>
<dbReference type="Pfam" id="PF01453">
    <property type="entry name" value="B_lectin"/>
    <property type="match status" value="1"/>
</dbReference>
<dbReference type="SUPFAM" id="SSF56112">
    <property type="entry name" value="Protein kinase-like (PK-like)"/>
    <property type="match status" value="1"/>
</dbReference>
<dbReference type="FunFam" id="3.30.200.20:FF:000059">
    <property type="entry name" value="S-receptor-like serine/threonine-protein kinase"/>
    <property type="match status" value="1"/>
</dbReference>
<proteinExistence type="inferred from homology"/>
<dbReference type="InterPro" id="IPR001480">
    <property type="entry name" value="Bulb-type_lectin_dom"/>
</dbReference>
<dbReference type="Gene3D" id="3.30.200.20">
    <property type="entry name" value="Phosphorylase Kinase, domain 1"/>
    <property type="match status" value="1"/>
</dbReference>
<keyword evidence="8 18" id="KW-0547">Nucleotide-binding</keyword>
<keyword evidence="24" id="KW-1185">Reference proteome</keyword>
<evidence type="ECO:0000256" key="12">
    <source>
        <dbReference type="ARBA" id="ARBA00023136"/>
    </source>
</evidence>
<dbReference type="PROSITE" id="PS50927">
    <property type="entry name" value="BULB_LECTIN"/>
    <property type="match status" value="1"/>
</dbReference>
<dbReference type="FunFam" id="2.90.10.30:FF:000001">
    <property type="entry name" value="Serine/threonine-protein kinase"/>
    <property type="match status" value="1"/>
</dbReference>
<accession>A0A2C9VIR3</accession>
<dbReference type="Pfam" id="PF00069">
    <property type="entry name" value="Pkinase"/>
    <property type="match status" value="1"/>
</dbReference>
<evidence type="ECO:0000259" key="21">
    <source>
        <dbReference type="PROSITE" id="PS50011"/>
    </source>
</evidence>
<keyword evidence="2 18" id="KW-0723">Serine/threonine-protein kinase</keyword>
<dbReference type="CDD" id="cd01098">
    <property type="entry name" value="PAN_AP_plant"/>
    <property type="match status" value="1"/>
</dbReference>
<evidence type="ECO:0000256" key="18">
    <source>
        <dbReference type="PIRNR" id="PIRNR000641"/>
    </source>
</evidence>
<dbReference type="SUPFAM" id="SSF51110">
    <property type="entry name" value="alpha-D-mannose-specific plant lectins"/>
    <property type="match status" value="1"/>
</dbReference>
<keyword evidence="14" id="KW-0675">Receptor</keyword>
<keyword evidence="15" id="KW-0325">Glycoprotein</keyword>
<dbReference type="InterPro" id="IPR017441">
    <property type="entry name" value="Protein_kinase_ATP_BS"/>
</dbReference>
<dbReference type="EMBL" id="CM004393">
    <property type="protein sequence ID" value="OAY44731.1"/>
    <property type="molecule type" value="Genomic_DNA"/>
</dbReference>
<comment type="catalytic activity">
    <reaction evidence="17 18">
        <text>L-seryl-[protein] + ATP = O-phospho-L-seryl-[protein] + ADP + H(+)</text>
        <dbReference type="Rhea" id="RHEA:17989"/>
        <dbReference type="Rhea" id="RHEA-COMP:9863"/>
        <dbReference type="Rhea" id="RHEA-COMP:11604"/>
        <dbReference type="ChEBI" id="CHEBI:15378"/>
        <dbReference type="ChEBI" id="CHEBI:29999"/>
        <dbReference type="ChEBI" id="CHEBI:30616"/>
        <dbReference type="ChEBI" id="CHEBI:83421"/>
        <dbReference type="ChEBI" id="CHEBI:456216"/>
        <dbReference type="EC" id="2.7.11.1"/>
    </reaction>
</comment>
<evidence type="ECO:0000256" key="11">
    <source>
        <dbReference type="ARBA" id="ARBA00022989"/>
    </source>
</evidence>
<evidence type="ECO:0000256" key="5">
    <source>
        <dbReference type="ARBA" id="ARBA00022692"/>
    </source>
</evidence>
<dbReference type="GO" id="GO:0106310">
    <property type="term" value="F:protein serine kinase activity"/>
    <property type="evidence" value="ECO:0007669"/>
    <property type="project" value="RHEA"/>
</dbReference>
<dbReference type="InterPro" id="IPR024171">
    <property type="entry name" value="SRK-like_kinase"/>
</dbReference>
<keyword evidence="9 18" id="KW-0418">Kinase</keyword>
<evidence type="ECO:0000256" key="19">
    <source>
        <dbReference type="PROSITE-ProRule" id="PRU10141"/>
    </source>
</evidence>
<evidence type="ECO:0000256" key="6">
    <source>
        <dbReference type="ARBA" id="ARBA00022729"/>
    </source>
</evidence>
<evidence type="ECO:0000256" key="2">
    <source>
        <dbReference type="ARBA" id="ARBA00022527"/>
    </source>
</evidence>